<dbReference type="Proteomes" id="UP000593626">
    <property type="component" value="Chromosome"/>
</dbReference>
<dbReference type="NCBIfam" id="TIGR01509">
    <property type="entry name" value="HAD-SF-IA-v3"/>
    <property type="match status" value="1"/>
</dbReference>
<protein>
    <submittedName>
        <fullName evidence="4">HAD family hydrolase</fullName>
    </submittedName>
</protein>
<dbReference type="Gene3D" id="3.40.50.1000">
    <property type="entry name" value="HAD superfamily/HAD-like"/>
    <property type="match status" value="1"/>
</dbReference>
<dbReference type="SFLD" id="SFLDG01129">
    <property type="entry name" value="C1.5:_HAD__Beta-PGM__Phosphata"/>
    <property type="match status" value="1"/>
</dbReference>
<dbReference type="KEGG" id="mcui:G8O30_02575"/>
<sequence length="223" mass="25213">MIKAIIFDFDGLIIDTETIWYEAFKQVVEQKHKKELTIERFSTCIGTGNNVLEAAIRELVGESLEFDKMEEASFALYKELLLHPVLRDGVLDYLQEAKANGIRIALASSSSRSWIEGYLQQLGILEYFEVINTKNDVKNVKPDPELYLKTLKDCNLSAKEAVVFEDSLNGLRAAKAAGITCVVVPNPVTVHMPFEQHDFKLNSMKDMSLLELLKQLEATRVTK</sequence>
<accession>A0A7S8HEJ8</accession>
<dbReference type="RefSeq" id="WP_239673439.1">
    <property type="nucleotide sequence ID" value="NZ_CP049742.1"/>
</dbReference>
<organism evidence="4 5">
    <name type="scientific">Mangrovibacillus cuniculi</name>
    <dbReference type="NCBI Taxonomy" id="2593652"/>
    <lineage>
        <taxon>Bacteria</taxon>
        <taxon>Bacillati</taxon>
        <taxon>Bacillota</taxon>
        <taxon>Bacilli</taxon>
        <taxon>Bacillales</taxon>
        <taxon>Bacillaceae</taxon>
        <taxon>Mangrovibacillus</taxon>
    </lineage>
</organism>
<evidence type="ECO:0000256" key="3">
    <source>
        <dbReference type="ARBA" id="ARBA00022801"/>
    </source>
</evidence>
<reference evidence="4 5" key="1">
    <citation type="submission" date="2019-07" db="EMBL/GenBank/DDBJ databases">
        <title>Genome sequence of 2 isolates from Red Sea Mangroves.</title>
        <authorList>
            <person name="Sefrji F."/>
            <person name="Michoud G."/>
            <person name="Merlino G."/>
            <person name="Daffonchio D."/>
        </authorList>
    </citation>
    <scope>NUCLEOTIDE SEQUENCE [LARGE SCALE GENOMIC DNA]</scope>
    <source>
        <strain evidence="4 5">R1DC41</strain>
    </source>
</reference>
<dbReference type="InterPro" id="IPR023214">
    <property type="entry name" value="HAD_sf"/>
</dbReference>
<dbReference type="GO" id="GO:0046872">
    <property type="term" value="F:metal ion binding"/>
    <property type="evidence" value="ECO:0007669"/>
    <property type="project" value="UniProtKB-KW"/>
</dbReference>
<dbReference type="SUPFAM" id="SSF56784">
    <property type="entry name" value="HAD-like"/>
    <property type="match status" value="1"/>
</dbReference>
<evidence type="ECO:0000313" key="5">
    <source>
        <dbReference type="Proteomes" id="UP000593626"/>
    </source>
</evidence>
<dbReference type="PRINTS" id="PR00413">
    <property type="entry name" value="HADHALOGNASE"/>
</dbReference>
<dbReference type="SFLD" id="SFLDG01135">
    <property type="entry name" value="C1.5.6:_HAD__Beta-PGM__Phospha"/>
    <property type="match status" value="1"/>
</dbReference>
<evidence type="ECO:0000313" key="4">
    <source>
        <dbReference type="EMBL" id="QPC45919.1"/>
    </source>
</evidence>
<dbReference type="AlphaFoldDB" id="A0A7S8HEJ8"/>
<evidence type="ECO:0000256" key="1">
    <source>
        <dbReference type="ARBA" id="ARBA00006171"/>
    </source>
</evidence>
<name>A0A7S8HEJ8_9BACI</name>
<gene>
    <name evidence="4" type="ORF">G8O30_02575</name>
</gene>
<dbReference type="EMBL" id="CP049742">
    <property type="protein sequence ID" value="QPC45919.1"/>
    <property type="molecule type" value="Genomic_DNA"/>
</dbReference>
<dbReference type="InterPro" id="IPR041492">
    <property type="entry name" value="HAD_2"/>
</dbReference>
<dbReference type="GO" id="GO:0016787">
    <property type="term" value="F:hydrolase activity"/>
    <property type="evidence" value="ECO:0007669"/>
    <property type="project" value="UniProtKB-KW"/>
</dbReference>
<dbReference type="InterPro" id="IPR023198">
    <property type="entry name" value="PGP-like_dom2"/>
</dbReference>
<evidence type="ECO:0000256" key="2">
    <source>
        <dbReference type="ARBA" id="ARBA00022723"/>
    </source>
</evidence>
<dbReference type="FunFam" id="3.40.50.1000:FF:000036">
    <property type="entry name" value="HAD family hydrolase"/>
    <property type="match status" value="1"/>
</dbReference>
<dbReference type="Pfam" id="PF13419">
    <property type="entry name" value="HAD_2"/>
    <property type="match status" value="1"/>
</dbReference>
<dbReference type="SFLD" id="SFLDS00003">
    <property type="entry name" value="Haloacid_Dehalogenase"/>
    <property type="match status" value="1"/>
</dbReference>
<dbReference type="Gene3D" id="1.10.150.240">
    <property type="entry name" value="Putative phosphatase, domain 2"/>
    <property type="match status" value="1"/>
</dbReference>
<comment type="similarity">
    <text evidence="1">Belongs to the HAD-like hydrolase superfamily. CbbY/CbbZ/Gph/YieH family.</text>
</comment>
<dbReference type="PANTHER" id="PTHR18901">
    <property type="entry name" value="2-DEOXYGLUCOSE-6-PHOSPHATE PHOSPHATASE 2"/>
    <property type="match status" value="1"/>
</dbReference>
<dbReference type="InterPro" id="IPR006439">
    <property type="entry name" value="HAD-SF_hydro_IA"/>
</dbReference>
<dbReference type="PANTHER" id="PTHR18901:SF38">
    <property type="entry name" value="PSEUDOURIDINE-5'-PHOSPHATASE"/>
    <property type="match status" value="1"/>
</dbReference>
<proteinExistence type="inferred from homology"/>
<dbReference type="CDD" id="cd16423">
    <property type="entry name" value="HAD_BPGM-like"/>
    <property type="match status" value="1"/>
</dbReference>
<keyword evidence="2" id="KW-0479">Metal-binding</keyword>
<dbReference type="InterPro" id="IPR036412">
    <property type="entry name" value="HAD-like_sf"/>
</dbReference>
<keyword evidence="3 4" id="KW-0378">Hydrolase</keyword>
<keyword evidence="5" id="KW-1185">Reference proteome</keyword>